<accession>A0A1C4XA68</accession>
<dbReference type="EMBL" id="LT607409">
    <property type="protein sequence ID" value="SCF05287.1"/>
    <property type="molecule type" value="Genomic_DNA"/>
</dbReference>
<protein>
    <submittedName>
        <fullName evidence="2">Uncharacterized protein</fullName>
    </submittedName>
</protein>
<dbReference type="Proteomes" id="UP000198224">
    <property type="component" value="Chromosome I"/>
</dbReference>
<organism evidence="2 3">
    <name type="scientific">Micromonospora chokoriensis</name>
    <dbReference type="NCBI Taxonomy" id="356851"/>
    <lineage>
        <taxon>Bacteria</taxon>
        <taxon>Bacillati</taxon>
        <taxon>Actinomycetota</taxon>
        <taxon>Actinomycetes</taxon>
        <taxon>Micromonosporales</taxon>
        <taxon>Micromonosporaceae</taxon>
        <taxon>Micromonospora</taxon>
    </lineage>
</organism>
<gene>
    <name evidence="2" type="ORF">GA0070612_3353</name>
</gene>
<proteinExistence type="predicted"/>
<evidence type="ECO:0000313" key="3">
    <source>
        <dbReference type="Proteomes" id="UP000198224"/>
    </source>
</evidence>
<keyword evidence="3" id="KW-1185">Reference proteome</keyword>
<dbReference type="AlphaFoldDB" id="A0A1C4XA68"/>
<evidence type="ECO:0000256" key="1">
    <source>
        <dbReference type="SAM" id="Coils"/>
    </source>
</evidence>
<evidence type="ECO:0000313" key="2">
    <source>
        <dbReference type="EMBL" id="SCF05287.1"/>
    </source>
</evidence>
<feature type="coiled-coil region" evidence="1">
    <location>
        <begin position="2"/>
        <end position="29"/>
    </location>
</feature>
<sequence>MREDAVAEFVDLRREVERLRAENARLARLVITSDALS</sequence>
<name>A0A1C4XA68_9ACTN</name>
<reference evidence="3" key="1">
    <citation type="submission" date="2016-06" db="EMBL/GenBank/DDBJ databases">
        <authorList>
            <person name="Varghese N."/>
            <person name="Submissions Spin"/>
        </authorList>
    </citation>
    <scope>NUCLEOTIDE SEQUENCE [LARGE SCALE GENOMIC DNA]</scope>
    <source>
        <strain evidence="3">DSM 45160</strain>
    </source>
</reference>
<keyword evidence="1" id="KW-0175">Coiled coil</keyword>